<evidence type="ECO:0000256" key="5">
    <source>
        <dbReference type="ARBA" id="ARBA00022989"/>
    </source>
</evidence>
<dbReference type="EMBL" id="JAMKFB020000007">
    <property type="protein sequence ID" value="KAL0187860.1"/>
    <property type="molecule type" value="Genomic_DNA"/>
</dbReference>
<dbReference type="Proteomes" id="UP001529510">
    <property type="component" value="Unassembled WGS sequence"/>
</dbReference>
<evidence type="ECO:0000256" key="6">
    <source>
        <dbReference type="ARBA" id="ARBA00023054"/>
    </source>
</evidence>
<feature type="region of interest" description="Disordered" evidence="8">
    <location>
        <begin position="1"/>
        <end position="35"/>
    </location>
</feature>
<evidence type="ECO:0000313" key="11">
    <source>
        <dbReference type="Proteomes" id="UP001529510"/>
    </source>
</evidence>
<feature type="non-terminal residue" evidence="10">
    <location>
        <position position="1"/>
    </location>
</feature>
<keyword evidence="6" id="KW-0175">Coiled coil</keyword>
<dbReference type="PANTHER" id="PTHR15352">
    <property type="entry name" value="LYMPHOID-RESTRICTED MEMBRANE PROTEIN, JAW1"/>
    <property type="match status" value="1"/>
</dbReference>
<keyword evidence="5 9" id="KW-1133">Transmembrane helix</keyword>
<feature type="transmembrane region" description="Helical" evidence="9">
    <location>
        <begin position="59"/>
        <end position="80"/>
    </location>
</feature>
<dbReference type="InterPro" id="IPR008677">
    <property type="entry name" value="MRVI1"/>
</dbReference>
<keyword evidence="11" id="KW-1185">Reference proteome</keyword>
<dbReference type="GO" id="GO:0016020">
    <property type="term" value="C:membrane"/>
    <property type="evidence" value="ECO:0007669"/>
    <property type="project" value="UniProtKB-SubCell"/>
</dbReference>
<sequence length="107" mass="12634">SKELQELKEEEEKAEEKQKESEEETRGNTDKDRKTNSRFEEALEVLDRIFPKFFRRNRVLWIVLTLFFASFILVNVISFFSNRYSESGDMSAEKSAIPGKKKFFGLN</sequence>
<keyword evidence="4 9" id="KW-0812">Transmembrane</keyword>
<organism evidence="10 11">
    <name type="scientific">Cirrhinus mrigala</name>
    <name type="common">Mrigala</name>
    <dbReference type="NCBI Taxonomy" id="683832"/>
    <lineage>
        <taxon>Eukaryota</taxon>
        <taxon>Metazoa</taxon>
        <taxon>Chordata</taxon>
        <taxon>Craniata</taxon>
        <taxon>Vertebrata</taxon>
        <taxon>Euteleostomi</taxon>
        <taxon>Actinopterygii</taxon>
        <taxon>Neopterygii</taxon>
        <taxon>Teleostei</taxon>
        <taxon>Ostariophysi</taxon>
        <taxon>Cypriniformes</taxon>
        <taxon>Cyprinidae</taxon>
        <taxon>Labeoninae</taxon>
        <taxon>Labeonini</taxon>
        <taxon>Cirrhinus</taxon>
    </lineage>
</organism>
<keyword evidence="3" id="KW-0963">Cytoplasm</keyword>
<comment type="caution">
    <text evidence="10">The sequence shown here is derived from an EMBL/GenBank/DDBJ whole genome shotgun (WGS) entry which is preliminary data.</text>
</comment>
<evidence type="ECO:0000256" key="4">
    <source>
        <dbReference type="ARBA" id="ARBA00022692"/>
    </source>
</evidence>
<proteinExistence type="predicted"/>
<evidence type="ECO:0000256" key="1">
    <source>
        <dbReference type="ARBA" id="ARBA00004167"/>
    </source>
</evidence>
<reference evidence="10 11" key="1">
    <citation type="submission" date="2024-05" db="EMBL/GenBank/DDBJ databases">
        <title>Genome sequencing and assembly of Indian major carp, Cirrhinus mrigala (Hamilton, 1822).</title>
        <authorList>
            <person name="Mohindra V."/>
            <person name="Chowdhury L.M."/>
            <person name="Lal K."/>
            <person name="Jena J.K."/>
        </authorList>
    </citation>
    <scope>NUCLEOTIDE SEQUENCE [LARGE SCALE GENOMIC DNA]</scope>
    <source>
        <strain evidence="10">CM1030</strain>
        <tissue evidence="10">Blood</tissue>
    </source>
</reference>
<dbReference type="AlphaFoldDB" id="A0ABD0QNP5"/>
<evidence type="ECO:0000256" key="2">
    <source>
        <dbReference type="ARBA" id="ARBA00004496"/>
    </source>
</evidence>
<protein>
    <submittedName>
        <fullName evidence="10">Uncharacterized protein</fullName>
    </submittedName>
</protein>
<dbReference type="GO" id="GO:0005737">
    <property type="term" value="C:cytoplasm"/>
    <property type="evidence" value="ECO:0007669"/>
    <property type="project" value="UniProtKB-SubCell"/>
</dbReference>
<evidence type="ECO:0000313" key="10">
    <source>
        <dbReference type="EMBL" id="KAL0187860.1"/>
    </source>
</evidence>
<evidence type="ECO:0000256" key="7">
    <source>
        <dbReference type="ARBA" id="ARBA00023136"/>
    </source>
</evidence>
<evidence type="ECO:0000256" key="8">
    <source>
        <dbReference type="SAM" id="MobiDB-lite"/>
    </source>
</evidence>
<evidence type="ECO:0000256" key="3">
    <source>
        <dbReference type="ARBA" id="ARBA00022490"/>
    </source>
</evidence>
<comment type="subcellular location">
    <subcellularLocation>
        <location evidence="2">Cytoplasm</location>
    </subcellularLocation>
    <subcellularLocation>
        <location evidence="1">Membrane</location>
        <topology evidence="1">Single-pass membrane protein</topology>
    </subcellularLocation>
</comment>
<dbReference type="PANTHER" id="PTHR15352:SF2">
    <property type="entry name" value="INOSITOL 1,4,5-TRIPHOSPHATE RECEPTOR ASSOCIATED 1"/>
    <property type="match status" value="1"/>
</dbReference>
<keyword evidence="7 9" id="KW-0472">Membrane</keyword>
<feature type="non-terminal residue" evidence="10">
    <location>
        <position position="107"/>
    </location>
</feature>
<accession>A0ABD0QNP5</accession>
<evidence type="ECO:0000256" key="9">
    <source>
        <dbReference type="SAM" id="Phobius"/>
    </source>
</evidence>
<gene>
    <name evidence="10" type="ORF">M9458_014959</name>
</gene>
<name>A0ABD0QNP5_CIRMR</name>